<sequence>MADKITTLDDALSDSIDSASCSKEGFEQLAKILEAIEHVAGLTCSPHLQTIAQAGIETAERAYSDHRRFENARGEVLHG</sequence>
<dbReference type="BioCyc" id="BCEN216591:G1G1V-3279-MONOMER"/>
<dbReference type="AlphaFoldDB" id="B4EB59"/>
<dbReference type="KEGG" id="bcj:BCAL2965b"/>
<gene>
    <name evidence="1" type="ORF">BCAL2965b</name>
</gene>
<dbReference type="eggNOG" id="ENOG5031DFG">
    <property type="taxonomic scope" value="Bacteria"/>
</dbReference>
<evidence type="ECO:0000313" key="1">
    <source>
        <dbReference type="EMBL" id="CAR53275.1"/>
    </source>
</evidence>
<evidence type="ECO:0000313" key="2">
    <source>
        <dbReference type="Proteomes" id="UP000001035"/>
    </source>
</evidence>
<organism evidence="1 2">
    <name type="scientific">Burkholderia cenocepacia (strain ATCC BAA-245 / DSM 16553 / LMG 16656 / NCTC 13227 / J2315 / CF5610)</name>
    <name type="common">Burkholderia cepacia (strain J2315)</name>
    <dbReference type="NCBI Taxonomy" id="216591"/>
    <lineage>
        <taxon>Bacteria</taxon>
        <taxon>Pseudomonadati</taxon>
        <taxon>Pseudomonadota</taxon>
        <taxon>Betaproteobacteria</taxon>
        <taxon>Burkholderiales</taxon>
        <taxon>Burkholderiaceae</taxon>
        <taxon>Burkholderia</taxon>
        <taxon>Burkholderia cepacia complex</taxon>
    </lineage>
</organism>
<proteinExistence type="predicted"/>
<name>B4EB59_BURCJ</name>
<keyword evidence="2" id="KW-1185">Reference proteome</keyword>
<dbReference type="Proteomes" id="UP000001035">
    <property type="component" value="Chromosome 1"/>
</dbReference>
<dbReference type="RefSeq" id="WP_006493726.1">
    <property type="nucleotide sequence ID" value="NC_011000.1"/>
</dbReference>
<accession>B4EB59</accession>
<reference evidence="1 2" key="1">
    <citation type="journal article" date="2009" name="J. Bacteriol.">
        <title>The genome of Burkholderia cenocepacia J2315, an epidemic pathogen of cystic fibrosis patients.</title>
        <authorList>
            <person name="Holden M.T."/>
            <person name="Seth-Smith H.M."/>
            <person name="Crossman L.C."/>
            <person name="Sebaihia M."/>
            <person name="Bentley S.D."/>
            <person name="Cerdeno-Tarraga A.M."/>
            <person name="Thomson N.R."/>
            <person name="Bason N."/>
            <person name="Quail M.A."/>
            <person name="Sharp S."/>
            <person name="Cherevach I."/>
            <person name="Churcher C."/>
            <person name="Goodhead I."/>
            <person name="Hauser H."/>
            <person name="Holroyd N."/>
            <person name="Mungall K."/>
            <person name="Scott P."/>
            <person name="Walker D."/>
            <person name="White B."/>
            <person name="Rose H."/>
            <person name="Iversen P."/>
            <person name="Mil-Homens D."/>
            <person name="Rocha E.P."/>
            <person name="Fialho A.M."/>
            <person name="Baldwin A."/>
            <person name="Dowson C."/>
            <person name="Barrell B.G."/>
            <person name="Govan J.R."/>
            <person name="Vandamme P."/>
            <person name="Hart C.A."/>
            <person name="Mahenthiralingam E."/>
            <person name="Parkhill J."/>
        </authorList>
    </citation>
    <scope>NUCLEOTIDE SEQUENCE [LARGE SCALE GENOMIC DNA]</scope>
    <source>
        <strain evidence="2">ATCC BAA-245 / DSM 16553 / LMG 16656 / NCTC 13227 / J2315 / CF5610</strain>
    </source>
</reference>
<dbReference type="HOGENOM" id="CLU_2599216_0_0_4"/>
<protein>
    <submittedName>
        <fullName evidence="1">Uncharacterized protein</fullName>
    </submittedName>
</protein>
<dbReference type="EMBL" id="AM747720">
    <property type="protein sequence ID" value="CAR53275.1"/>
    <property type="molecule type" value="Genomic_DNA"/>
</dbReference>